<evidence type="ECO:0000313" key="4">
    <source>
        <dbReference type="Proteomes" id="UP000254968"/>
    </source>
</evidence>
<protein>
    <submittedName>
        <fullName evidence="3">Shikimate 5-dehydrogenase</fullName>
    </submittedName>
</protein>
<evidence type="ECO:0000256" key="1">
    <source>
        <dbReference type="ARBA" id="ARBA00022857"/>
    </source>
</evidence>
<feature type="domain" description="Quinate/shikimate 5-dehydrogenase/glutamyl-tRNA reductase" evidence="2">
    <location>
        <begin position="117"/>
        <end position="199"/>
    </location>
</feature>
<name>A0A378HXT4_9GAMM</name>
<dbReference type="EMBL" id="UGNV01000001">
    <property type="protein sequence ID" value="STX27717.1"/>
    <property type="molecule type" value="Genomic_DNA"/>
</dbReference>
<organism evidence="3 4">
    <name type="scientific">Legionella beliardensis</name>
    <dbReference type="NCBI Taxonomy" id="91822"/>
    <lineage>
        <taxon>Bacteria</taxon>
        <taxon>Pseudomonadati</taxon>
        <taxon>Pseudomonadota</taxon>
        <taxon>Gammaproteobacteria</taxon>
        <taxon>Legionellales</taxon>
        <taxon>Legionellaceae</taxon>
        <taxon>Legionella</taxon>
    </lineage>
</organism>
<gene>
    <name evidence="3" type="ORF">NCTC13315_00224</name>
</gene>
<dbReference type="Proteomes" id="UP000254968">
    <property type="component" value="Unassembled WGS sequence"/>
</dbReference>
<dbReference type="InterPro" id="IPR036291">
    <property type="entry name" value="NAD(P)-bd_dom_sf"/>
</dbReference>
<sequence length="326" mass="36682">MALLEELKALDLTRFKKALISTTAKQHGENRLLPFRQFGEEKVLNLLFTNPEIAQQVLVYLDNQLETFFIDVERKQSINLWQIAQNSLKKGKILPYKPNDLTVESAYHLINQYYDYQLTNKKILIYGTGNIAVKLALRLAEHDIQVTITGRNEVKTRQLIDALNVILPAYNDYKISLFNKDQSYDALITAVSAEQLISAQYLNYLNDKALVMDVGINNLTPAFIANASEKSISIIRLDVRIATPILEAHMHIADFPFFKTIAGHLTIQGISCVAGGIIGKKGDIVLDTVFKPKHIIGIANGTGGLKKYEEHTDNDKHHIDIIEKAL</sequence>
<evidence type="ECO:0000313" key="3">
    <source>
        <dbReference type="EMBL" id="STX27717.1"/>
    </source>
</evidence>
<accession>A0A378HXT4</accession>
<dbReference type="Pfam" id="PF01488">
    <property type="entry name" value="Shikimate_DH"/>
    <property type="match status" value="1"/>
</dbReference>
<dbReference type="InterPro" id="IPR006151">
    <property type="entry name" value="Shikm_DH/Glu-tRNA_Rdtase"/>
</dbReference>
<dbReference type="Gene3D" id="3.40.50.720">
    <property type="entry name" value="NAD(P)-binding Rossmann-like Domain"/>
    <property type="match status" value="1"/>
</dbReference>
<dbReference type="AlphaFoldDB" id="A0A378HXT4"/>
<evidence type="ECO:0000259" key="2">
    <source>
        <dbReference type="Pfam" id="PF01488"/>
    </source>
</evidence>
<proteinExistence type="predicted"/>
<keyword evidence="4" id="KW-1185">Reference proteome</keyword>
<dbReference type="SUPFAM" id="SSF51735">
    <property type="entry name" value="NAD(P)-binding Rossmann-fold domains"/>
    <property type="match status" value="1"/>
</dbReference>
<keyword evidence="1" id="KW-0521">NADP</keyword>
<reference evidence="3 4" key="1">
    <citation type="submission" date="2018-06" db="EMBL/GenBank/DDBJ databases">
        <authorList>
            <consortium name="Pathogen Informatics"/>
            <person name="Doyle S."/>
        </authorList>
    </citation>
    <scope>NUCLEOTIDE SEQUENCE [LARGE SCALE GENOMIC DNA]</scope>
    <source>
        <strain evidence="3 4">NCTC13315</strain>
    </source>
</reference>